<proteinExistence type="predicted"/>
<comment type="caution">
    <text evidence="1">The sequence shown here is derived from an EMBL/GenBank/DDBJ whole genome shotgun (WGS) entry which is preliminary data.</text>
</comment>
<dbReference type="EMBL" id="JBHRYR010000003">
    <property type="protein sequence ID" value="MFC3853051.1"/>
    <property type="molecule type" value="Genomic_DNA"/>
</dbReference>
<dbReference type="Proteomes" id="UP001595617">
    <property type="component" value="Unassembled WGS sequence"/>
</dbReference>
<dbReference type="RefSeq" id="WP_380695839.1">
    <property type="nucleotide sequence ID" value="NZ_JBHRYR010000003.1"/>
</dbReference>
<gene>
    <name evidence="1" type="ORF">ACFOOG_09440</name>
</gene>
<evidence type="ECO:0008006" key="3">
    <source>
        <dbReference type="Google" id="ProtNLM"/>
    </source>
</evidence>
<sequence>MEETAKKLFEAIRGMSAPDPTIRVFVISENHFFRIYDGRYSWTEYSNEFGYADVEKLDRGKILSAFAKLEFLVTECLNLHILSASSSKYDDQAFLARKLPFRQRIEALKEFALINASLEKKLKNLAVTRNFLAHEWDEKMAKFDGGRLDDPVIFDKFARHLKMVFELLVDEYKRLQLETNYERYLLAITQQVEISCQSEGEP</sequence>
<accession>A0ABV8A098</accession>
<organism evidence="1 2">
    <name type="scientific">Saccharospirillum mangrovi</name>
    <dbReference type="NCBI Taxonomy" id="2161747"/>
    <lineage>
        <taxon>Bacteria</taxon>
        <taxon>Pseudomonadati</taxon>
        <taxon>Pseudomonadota</taxon>
        <taxon>Gammaproteobacteria</taxon>
        <taxon>Oceanospirillales</taxon>
        <taxon>Saccharospirillaceae</taxon>
        <taxon>Saccharospirillum</taxon>
    </lineage>
</organism>
<evidence type="ECO:0000313" key="2">
    <source>
        <dbReference type="Proteomes" id="UP001595617"/>
    </source>
</evidence>
<keyword evidence="2" id="KW-1185">Reference proteome</keyword>
<evidence type="ECO:0000313" key="1">
    <source>
        <dbReference type="EMBL" id="MFC3853051.1"/>
    </source>
</evidence>
<name>A0ABV8A098_9GAMM</name>
<protein>
    <recommendedName>
        <fullName evidence="3">HEPN AbiU2-like domain-containing protein</fullName>
    </recommendedName>
</protein>
<reference evidence="2" key="1">
    <citation type="journal article" date="2019" name="Int. J. Syst. Evol. Microbiol.">
        <title>The Global Catalogue of Microorganisms (GCM) 10K type strain sequencing project: providing services to taxonomists for standard genome sequencing and annotation.</title>
        <authorList>
            <consortium name="The Broad Institute Genomics Platform"/>
            <consortium name="The Broad Institute Genome Sequencing Center for Infectious Disease"/>
            <person name="Wu L."/>
            <person name="Ma J."/>
        </authorList>
    </citation>
    <scope>NUCLEOTIDE SEQUENCE [LARGE SCALE GENOMIC DNA]</scope>
    <source>
        <strain evidence="2">IBRC 10765</strain>
    </source>
</reference>